<reference evidence="1" key="1">
    <citation type="submission" date="2019-02" db="EMBL/GenBank/DDBJ databases">
        <authorList>
            <person name="Gruber-Vodicka R. H."/>
            <person name="Seah K. B. B."/>
        </authorList>
    </citation>
    <scope>NUCLEOTIDE SEQUENCE</scope>
    <source>
        <strain evidence="1">BECK_BZ126</strain>
    </source>
</reference>
<evidence type="ECO:0008006" key="2">
    <source>
        <dbReference type="Google" id="ProtNLM"/>
    </source>
</evidence>
<evidence type="ECO:0000313" key="1">
    <source>
        <dbReference type="EMBL" id="VFK57992.1"/>
    </source>
</evidence>
<accession>A0A450ZVZ2</accession>
<organism evidence="1">
    <name type="scientific">Candidatus Kentrum sp. TC</name>
    <dbReference type="NCBI Taxonomy" id="2126339"/>
    <lineage>
        <taxon>Bacteria</taxon>
        <taxon>Pseudomonadati</taxon>
        <taxon>Pseudomonadota</taxon>
        <taxon>Gammaproteobacteria</taxon>
        <taxon>Candidatus Kentrum</taxon>
    </lineage>
</organism>
<sequence>MSFPKAIVSIALRRAGSSRDPEKSPAAGGLYEDLEAVRREAIQQGKAEGLAEGMAQGLMEGILKARGEALLGALATRAIEVDDETLAHIRGCRDSKLLEAWLMKAVAADKLSDIF</sequence>
<dbReference type="AlphaFoldDB" id="A0A450ZVZ2"/>
<name>A0A450ZVZ2_9GAMM</name>
<proteinExistence type="predicted"/>
<protein>
    <recommendedName>
        <fullName evidence="2">Flagellar assembly protein H</fullName>
    </recommendedName>
</protein>
<dbReference type="EMBL" id="CAADFW010000021">
    <property type="protein sequence ID" value="VFK57992.1"/>
    <property type="molecule type" value="Genomic_DNA"/>
</dbReference>
<gene>
    <name evidence="1" type="ORF">BECKTC1821F_GA0114240_102117</name>
</gene>